<protein>
    <submittedName>
        <fullName evidence="4">Glucosamine-6-phosphate deaminase</fullName>
    </submittedName>
</protein>
<proteinExistence type="predicted"/>
<dbReference type="GO" id="GO:0019262">
    <property type="term" value="P:N-acetylneuraminate catabolic process"/>
    <property type="evidence" value="ECO:0007669"/>
    <property type="project" value="TreeGrafter"/>
</dbReference>
<dbReference type="GO" id="GO:0042802">
    <property type="term" value="F:identical protein binding"/>
    <property type="evidence" value="ECO:0007669"/>
    <property type="project" value="TreeGrafter"/>
</dbReference>
<dbReference type="Gene3D" id="3.40.50.1360">
    <property type="match status" value="1"/>
</dbReference>
<keyword evidence="2" id="KW-0119">Carbohydrate metabolism</keyword>
<dbReference type="InterPro" id="IPR006148">
    <property type="entry name" value="Glc/Gal-6P_isomerase"/>
</dbReference>
<dbReference type="GO" id="GO:0005975">
    <property type="term" value="P:carbohydrate metabolic process"/>
    <property type="evidence" value="ECO:0007669"/>
    <property type="project" value="InterPro"/>
</dbReference>
<evidence type="ECO:0000256" key="1">
    <source>
        <dbReference type="ARBA" id="ARBA00022801"/>
    </source>
</evidence>
<comment type="caution">
    <text evidence="4">The sequence shown here is derived from an EMBL/GenBank/DDBJ whole genome shotgun (WGS) entry which is preliminary data.</text>
</comment>
<dbReference type="SUPFAM" id="SSF100950">
    <property type="entry name" value="NagB/RpiA/CoA transferase-like"/>
    <property type="match status" value="1"/>
</dbReference>
<dbReference type="InterPro" id="IPR037171">
    <property type="entry name" value="NagB/RpiA_transferase-like"/>
</dbReference>
<evidence type="ECO:0000313" key="5">
    <source>
        <dbReference type="Proteomes" id="UP000245412"/>
    </source>
</evidence>
<keyword evidence="1" id="KW-0378">Hydrolase</keyword>
<keyword evidence="5" id="KW-1185">Reference proteome</keyword>
<sequence>MELIRVKDYHDMSDMLVKIFAGQIRSKPDSVLSFTTGKTPEEFLEKLADAVNAGLDISKCICLNLDEYVGRRDMPYSVSAFMDNHFYSRLSVKPGEIYGLNGEAPDQELELKRYGEILGEYVRDIQLLGLGTNGHIGANEPGTSFNSALFVADSCASTMRATKELFGLQDEQVPTQMYTMGIKDILAARHIVLAASGKSKAWAVKAAIEGEITEMVPASVLRRHEHVTIIIDDEAGTLLE</sequence>
<name>A0AB73SY49_9FIRM</name>
<dbReference type="InterPro" id="IPR004547">
    <property type="entry name" value="Glucosamine6P_isomerase"/>
</dbReference>
<dbReference type="GO" id="GO:0006046">
    <property type="term" value="P:N-acetylglucosamine catabolic process"/>
    <property type="evidence" value="ECO:0007669"/>
    <property type="project" value="TreeGrafter"/>
</dbReference>
<dbReference type="PANTHER" id="PTHR11280:SF5">
    <property type="entry name" value="GLUCOSAMINE-6-PHOSPHATE ISOMERASE"/>
    <property type="match status" value="1"/>
</dbReference>
<evidence type="ECO:0000256" key="2">
    <source>
        <dbReference type="ARBA" id="ARBA00023277"/>
    </source>
</evidence>
<dbReference type="AlphaFoldDB" id="A0AB73SY49"/>
<organism evidence="4 5">
    <name type="scientific">Murimonas intestini</name>
    <dbReference type="NCBI Taxonomy" id="1337051"/>
    <lineage>
        <taxon>Bacteria</taxon>
        <taxon>Bacillati</taxon>
        <taxon>Bacillota</taxon>
        <taxon>Clostridia</taxon>
        <taxon>Lachnospirales</taxon>
        <taxon>Lachnospiraceae</taxon>
        <taxon>Murimonas</taxon>
    </lineage>
</organism>
<dbReference type="Proteomes" id="UP000245412">
    <property type="component" value="Unassembled WGS sequence"/>
</dbReference>
<dbReference type="GO" id="GO:0005737">
    <property type="term" value="C:cytoplasm"/>
    <property type="evidence" value="ECO:0007669"/>
    <property type="project" value="TreeGrafter"/>
</dbReference>
<dbReference type="CDD" id="cd01399">
    <property type="entry name" value="GlcN6P_deaminase"/>
    <property type="match status" value="1"/>
</dbReference>
<dbReference type="Pfam" id="PF01182">
    <property type="entry name" value="Glucosamine_iso"/>
    <property type="match status" value="1"/>
</dbReference>
<accession>A0AB73SY49</accession>
<dbReference type="RefSeq" id="WP_109748514.1">
    <property type="nucleotide sequence ID" value="NZ_JANKBI010000020.1"/>
</dbReference>
<reference evidence="4 5" key="1">
    <citation type="submission" date="2018-05" db="EMBL/GenBank/DDBJ databases">
        <authorList>
            <person name="Goeker M."/>
            <person name="Huntemann M."/>
            <person name="Clum A."/>
            <person name="Pillay M."/>
            <person name="Palaniappan K."/>
            <person name="Varghese N."/>
            <person name="Mikhailova N."/>
            <person name="Stamatis D."/>
            <person name="Reddy T."/>
            <person name="Daum C."/>
            <person name="Shapiro N."/>
            <person name="Ivanova N."/>
            <person name="Kyrpides N."/>
            <person name="Woyke T."/>
        </authorList>
    </citation>
    <scope>NUCLEOTIDE SEQUENCE [LARGE SCALE GENOMIC DNA]</scope>
    <source>
        <strain evidence="4 5">DSM 26524</strain>
    </source>
</reference>
<gene>
    <name evidence="4" type="ORF">C7383_11920</name>
</gene>
<dbReference type="EMBL" id="QGGY01000019">
    <property type="protein sequence ID" value="PWJ72316.1"/>
    <property type="molecule type" value="Genomic_DNA"/>
</dbReference>
<dbReference type="GO" id="GO:0004342">
    <property type="term" value="F:glucosamine-6-phosphate deaminase activity"/>
    <property type="evidence" value="ECO:0007669"/>
    <property type="project" value="InterPro"/>
</dbReference>
<dbReference type="GO" id="GO:0006043">
    <property type="term" value="P:glucosamine catabolic process"/>
    <property type="evidence" value="ECO:0007669"/>
    <property type="project" value="TreeGrafter"/>
</dbReference>
<evidence type="ECO:0000259" key="3">
    <source>
        <dbReference type="Pfam" id="PF01182"/>
    </source>
</evidence>
<dbReference type="PANTHER" id="PTHR11280">
    <property type="entry name" value="GLUCOSAMINE-6-PHOSPHATE ISOMERASE"/>
    <property type="match status" value="1"/>
</dbReference>
<feature type="domain" description="Glucosamine/galactosamine-6-phosphate isomerase" evidence="3">
    <location>
        <begin position="12"/>
        <end position="226"/>
    </location>
</feature>
<evidence type="ECO:0000313" key="4">
    <source>
        <dbReference type="EMBL" id="PWJ72316.1"/>
    </source>
</evidence>